<keyword evidence="5" id="KW-0378">Hydrolase</keyword>
<dbReference type="GO" id="GO:0040029">
    <property type="term" value="P:epigenetic regulation of gene expression"/>
    <property type="evidence" value="ECO:0007669"/>
    <property type="project" value="TreeGrafter"/>
</dbReference>
<evidence type="ECO:0000313" key="15">
    <source>
        <dbReference type="EMBL" id="VEN50647.1"/>
    </source>
</evidence>
<sequence>MSFQTNLYMNISKEQWPIVYRKEYNVNFMGLEKLHPFDARKWKNIYKLLRENGLINKKTVVVPNEATREDLLMVHTKKYLKSLKCSLHVAQIAEIIPLAVVPNYIVQRAYLKPMRYQTGGSILAGKLALDRGWAINIGGGFHHCSASRGGGFCIYADITLLIKFLLYHFPRKVGKVMIVDLDAHQGNGYEIDCKDNSNIYILDVYNKWIYPRDKEAAKAIRRKVQLDFYTDDEEYLRTVSSNLNEALNEFVPDILIYNAGTDVLQGDRLGGLSVSEKGIIKRDEIVFRQAVLRKIPIVMLTSGGYLKKTAAVIANSIMNLYKEGLIYGSQEYYI</sequence>
<dbReference type="PRINTS" id="PR01270">
    <property type="entry name" value="HDASUPER"/>
</dbReference>
<keyword evidence="16" id="KW-1185">Reference proteome</keyword>
<keyword evidence="7" id="KW-0805">Transcription regulation</keyword>
<evidence type="ECO:0000259" key="14">
    <source>
        <dbReference type="Pfam" id="PF00850"/>
    </source>
</evidence>
<dbReference type="OrthoDB" id="437693at2759"/>
<dbReference type="InterPro" id="IPR023696">
    <property type="entry name" value="Ureohydrolase_dom_sf"/>
</dbReference>
<evidence type="ECO:0000256" key="8">
    <source>
        <dbReference type="ARBA" id="ARBA00023163"/>
    </source>
</evidence>
<accession>A0A653CTR3</accession>
<evidence type="ECO:0000313" key="16">
    <source>
        <dbReference type="Proteomes" id="UP000410492"/>
    </source>
</evidence>
<keyword evidence="9" id="KW-0539">Nucleus</keyword>
<comment type="catalytic activity">
    <reaction evidence="10">
        <text>N(6)-acetyl-L-lysyl-[histone] + H2O = L-lysyl-[histone] + acetate</text>
        <dbReference type="Rhea" id="RHEA:58196"/>
        <dbReference type="Rhea" id="RHEA-COMP:9845"/>
        <dbReference type="Rhea" id="RHEA-COMP:11338"/>
        <dbReference type="ChEBI" id="CHEBI:15377"/>
        <dbReference type="ChEBI" id="CHEBI:29969"/>
        <dbReference type="ChEBI" id="CHEBI:30089"/>
        <dbReference type="ChEBI" id="CHEBI:61930"/>
        <dbReference type="EC" id="3.5.1.98"/>
    </reaction>
</comment>
<evidence type="ECO:0000256" key="11">
    <source>
        <dbReference type="ARBA" id="ARBA00059784"/>
    </source>
</evidence>
<comment type="subunit">
    <text evidence="12">Interacts with HDAC6.</text>
</comment>
<evidence type="ECO:0000256" key="12">
    <source>
        <dbReference type="ARBA" id="ARBA00065154"/>
    </source>
</evidence>
<dbReference type="InterPro" id="IPR037138">
    <property type="entry name" value="His_deacetylse_dom_sf"/>
</dbReference>
<evidence type="ECO:0000256" key="3">
    <source>
        <dbReference type="ARBA" id="ARBA00012111"/>
    </source>
</evidence>
<name>A0A653CTR3_CALMS</name>
<dbReference type="SUPFAM" id="SSF52768">
    <property type="entry name" value="Arginase/deacetylase"/>
    <property type="match status" value="1"/>
</dbReference>
<evidence type="ECO:0000256" key="2">
    <source>
        <dbReference type="ARBA" id="ARBA00005947"/>
    </source>
</evidence>
<evidence type="ECO:0000256" key="9">
    <source>
        <dbReference type="ARBA" id="ARBA00023242"/>
    </source>
</evidence>
<dbReference type="CDD" id="cd09993">
    <property type="entry name" value="HDAC_classIV"/>
    <property type="match status" value="1"/>
</dbReference>
<dbReference type="FunFam" id="3.40.800.20:FF:000009">
    <property type="entry name" value="Histone deacetylase 11"/>
    <property type="match status" value="1"/>
</dbReference>
<gene>
    <name evidence="15" type="ORF">CALMAC_LOCUS11328</name>
</gene>
<comment type="function">
    <text evidence="11">Responsible for the deacetylation of lysine residues on the N-terminal part of the core histones (H2A, H2B, H3 and H4). Histone deacetylation gives a tag for epigenetic repression and plays an important role in transcriptional regulation, cell cycle progression and developmental events. Histone deacetylases act via the formation of large multiprotein complexes.</text>
</comment>
<evidence type="ECO:0000256" key="1">
    <source>
        <dbReference type="ARBA" id="ARBA00004123"/>
    </source>
</evidence>
<keyword evidence="8" id="KW-0804">Transcription</keyword>
<comment type="similarity">
    <text evidence="2">Belongs to the histone deacetylase family.</text>
</comment>
<dbReference type="InterPro" id="IPR044150">
    <property type="entry name" value="HDAC_classIV"/>
</dbReference>
<organism evidence="15 16">
    <name type="scientific">Callosobruchus maculatus</name>
    <name type="common">Southern cowpea weevil</name>
    <name type="synonym">Pulse bruchid</name>
    <dbReference type="NCBI Taxonomy" id="64391"/>
    <lineage>
        <taxon>Eukaryota</taxon>
        <taxon>Metazoa</taxon>
        <taxon>Ecdysozoa</taxon>
        <taxon>Arthropoda</taxon>
        <taxon>Hexapoda</taxon>
        <taxon>Insecta</taxon>
        <taxon>Pterygota</taxon>
        <taxon>Neoptera</taxon>
        <taxon>Endopterygota</taxon>
        <taxon>Coleoptera</taxon>
        <taxon>Polyphaga</taxon>
        <taxon>Cucujiformia</taxon>
        <taxon>Chrysomeloidea</taxon>
        <taxon>Chrysomelidae</taxon>
        <taxon>Bruchinae</taxon>
        <taxon>Bruchini</taxon>
        <taxon>Callosobruchus</taxon>
    </lineage>
</organism>
<dbReference type="Gene3D" id="3.40.800.20">
    <property type="entry name" value="Histone deacetylase domain"/>
    <property type="match status" value="1"/>
</dbReference>
<dbReference type="EC" id="3.5.1.98" evidence="3"/>
<comment type="subcellular location">
    <subcellularLocation>
        <location evidence="1">Nucleus</location>
    </subcellularLocation>
</comment>
<dbReference type="EMBL" id="CAACVG010008654">
    <property type="protein sequence ID" value="VEN50647.1"/>
    <property type="molecule type" value="Genomic_DNA"/>
</dbReference>
<dbReference type="AlphaFoldDB" id="A0A653CTR3"/>
<dbReference type="InterPro" id="IPR023801">
    <property type="entry name" value="His_deacetylse_dom"/>
</dbReference>
<protein>
    <recommendedName>
        <fullName evidence="13">Histone deacetylase 11</fullName>
        <ecNumber evidence="3">3.5.1.98</ecNumber>
    </recommendedName>
</protein>
<dbReference type="GO" id="GO:0000118">
    <property type="term" value="C:histone deacetylase complex"/>
    <property type="evidence" value="ECO:0007669"/>
    <property type="project" value="TreeGrafter"/>
</dbReference>
<dbReference type="InterPro" id="IPR000286">
    <property type="entry name" value="HDACs"/>
</dbReference>
<evidence type="ECO:0000256" key="13">
    <source>
        <dbReference type="ARBA" id="ARBA00072450"/>
    </source>
</evidence>
<dbReference type="GO" id="GO:0141221">
    <property type="term" value="F:histone deacetylase activity, hydrolytic mechanism"/>
    <property type="evidence" value="ECO:0007669"/>
    <property type="project" value="UniProtKB-EC"/>
</dbReference>
<evidence type="ECO:0000256" key="10">
    <source>
        <dbReference type="ARBA" id="ARBA00048287"/>
    </source>
</evidence>
<dbReference type="Pfam" id="PF00850">
    <property type="entry name" value="Hist_deacetyl"/>
    <property type="match status" value="1"/>
</dbReference>
<dbReference type="Proteomes" id="UP000410492">
    <property type="component" value="Unassembled WGS sequence"/>
</dbReference>
<dbReference type="PANTHER" id="PTHR10625:SF23">
    <property type="entry name" value="HISTONE DEACETYLASE 11"/>
    <property type="match status" value="1"/>
</dbReference>
<keyword evidence="4" id="KW-0678">Repressor</keyword>
<dbReference type="PANTHER" id="PTHR10625">
    <property type="entry name" value="HISTONE DEACETYLASE HDAC1-RELATED"/>
    <property type="match status" value="1"/>
</dbReference>
<feature type="domain" description="Histone deacetylase" evidence="14">
    <location>
        <begin position="35"/>
        <end position="318"/>
    </location>
</feature>
<evidence type="ECO:0000256" key="5">
    <source>
        <dbReference type="ARBA" id="ARBA00022801"/>
    </source>
</evidence>
<evidence type="ECO:0000256" key="6">
    <source>
        <dbReference type="ARBA" id="ARBA00022853"/>
    </source>
</evidence>
<proteinExistence type="inferred from homology"/>
<evidence type="ECO:0000256" key="7">
    <source>
        <dbReference type="ARBA" id="ARBA00023015"/>
    </source>
</evidence>
<reference evidence="15 16" key="1">
    <citation type="submission" date="2019-01" db="EMBL/GenBank/DDBJ databases">
        <authorList>
            <person name="Sayadi A."/>
        </authorList>
    </citation>
    <scope>NUCLEOTIDE SEQUENCE [LARGE SCALE GENOMIC DNA]</scope>
</reference>
<keyword evidence="6" id="KW-0156">Chromatin regulator</keyword>
<evidence type="ECO:0000256" key="4">
    <source>
        <dbReference type="ARBA" id="ARBA00022491"/>
    </source>
</evidence>